<evidence type="ECO:0000313" key="4">
    <source>
        <dbReference type="EMBL" id="GAG32831.1"/>
    </source>
</evidence>
<proteinExistence type="predicted"/>
<dbReference type="PANTHER" id="PTHR30153:SF2">
    <property type="entry name" value="REPLICATIVE DNA HELICASE"/>
    <property type="match status" value="1"/>
</dbReference>
<sequence>MANTAVSVERLPPQALEAEISVLGAMLLDKAAVGAVVEILDESSFYRESNRQIFKAIISLFERNEPADLVTVTEELRREKK</sequence>
<dbReference type="SUPFAM" id="SSF48024">
    <property type="entry name" value="N-terminal domain of DnaB helicase"/>
    <property type="match status" value="1"/>
</dbReference>
<dbReference type="GO" id="GO:0006260">
    <property type="term" value="P:DNA replication"/>
    <property type="evidence" value="ECO:0007669"/>
    <property type="project" value="UniProtKB-KW"/>
</dbReference>
<reference evidence="4" key="1">
    <citation type="journal article" date="2014" name="Front. Microbiol.">
        <title>High frequency of phylogenetically diverse reductive dehalogenase-homologous genes in deep subseafloor sedimentary metagenomes.</title>
        <authorList>
            <person name="Kawai M."/>
            <person name="Futagami T."/>
            <person name="Toyoda A."/>
            <person name="Takaki Y."/>
            <person name="Nishi S."/>
            <person name="Hori S."/>
            <person name="Arai W."/>
            <person name="Tsubouchi T."/>
            <person name="Morono Y."/>
            <person name="Uchiyama I."/>
            <person name="Ito T."/>
            <person name="Fujiyama A."/>
            <person name="Inagaki F."/>
            <person name="Takami H."/>
        </authorList>
    </citation>
    <scope>NUCLEOTIDE SEQUENCE</scope>
    <source>
        <strain evidence="4">Expedition CK06-06</strain>
    </source>
</reference>
<dbReference type="GO" id="GO:0003677">
    <property type="term" value="F:DNA binding"/>
    <property type="evidence" value="ECO:0007669"/>
    <property type="project" value="UniProtKB-KW"/>
</dbReference>
<dbReference type="GO" id="GO:0005829">
    <property type="term" value="C:cytosol"/>
    <property type="evidence" value="ECO:0007669"/>
    <property type="project" value="TreeGrafter"/>
</dbReference>
<dbReference type="InterPro" id="IPR007693">
    <property type="entry name" value="DNA_helicase_DnaB-like_N"/>
</dbReference>
<name>X0Y7H1_9ZZZZ</name>
<dbReference type="InterPro" id="IPR016136">
    <property type="entry name" value="DNA_helicase_N/primase_C"/>
</dbReference>
<dbReference type="Gene3D" id="1.10.860.10">
    <property type="entry name" value="DNAb Helicase, Chain A"/>
    <property type="match status" value="1"/>
</dbReference>
<dbReference type="Pfam" id="PF00772">
    <property type="entry name" value="DnaB"/>
    <property type="match status" value="1"/>
</dbReference>
<dbReference type="GO" id="GO:0003678">
    <property type="term" value="F:DNA helicase activity"/>
    <property type="evidence" value="ECO:0007669"/>
    <property type="project" value="InterPro"/>
</dbReference>
<protein>
    <recommendedName>
        <fullName evidence="3">DNA helicase DnaB-like N-terminal domain-containing protein</fullName>
    </recommendedName>
</protein>
<keyword evidence="1" id="KW-0235">DNA replication</keyword>
<evidence type="ECO:0000256" key="2">
    <source>
        <dbReference type="ARBA" id="ARBA00023125"/>
    </source>
</evidence>
<evidence type="ECO:0000256" key="1">
    <source>
        <dbReference type="ARBA" id="ARBA00022705"/>
    </source>
</evidence>
<gene>
    <name evidence="4" type="ORF">S01H1_72151</name>
</gene>
<feature type="domain" description="DNA helicase DnaB-like N-terminal" evidence="3">
    <location>
        <begin position="12"/>
        <end position="81"/>
    </location>
</feature>
<dbReference type="PANTHER" id="PTHR30153">
    <property type="entry name" value="REPLICATIVE DNA HELICASE DNAB"/>
    <property type="match status" value="1"/>
</dbReference>
<dbReference type="EMBL" id="BARS01048095">
    <property type="protein sequence ID" value="GAG32831.1"/>
    <property type="molecule type" value="Genomic_DNA"/>
</dbReference>
<dbReference type="AlphaFoldDB" id="X0Y7H1"/>
<keyword evidence="2" id="KW-0238">DNA-binding</keyword>
<dbReference type="GO" id="GO:0005524">
    <property type="term" value="F:ATP binding"/>
    <property type="evidence" value="ECO:0007669"/>
    <property type="project" value="InterPro"/>
</dbReference>
<evidence type="ECO:0000259" key="3">
    <source>
        <dbReference type="Pfam" id="PF00772"/>
    </source>
</evidence>
<dbReference type="InterPro" id="IPR036185">
    <property type="entry name" value="DNA_heli_DnaB-like_N_sf"/>
</dbReference>
<accession>X0Y7H1</accession>
<organism evidence="4">
    <name type="scientific">marine sediment metagenome</name>
    <dbReference type="NCBI Taxonomy" id="412755"/>
    <lineage>
        <taxon>unclassified sequences</taxon>
        <taxon>metagenomes</taxon>
        <taxon>ecological metagenomes</taxon>
    </lineage>
</organism>
<comment type="caution">
    <text evidence="4">The sequence shown here is derived from an EMBL/GenBank/DDBJ whole genome shotgun (WGS) entry which is preliminary data.</text>
</comment>
<feature type="non-terminal residue" evidence="4">
    <location>
        <position position="81"/>
    </location>
</feature>